<dbReference type="SMART" id="SM00184">
    <property type="entry name" value="RING"/>
    <property type="match status" value="1"/>
</dbReference>
<keyword evidence="1" id="KW-0479">Metal-binding</keyword>
<dbReference type="InterPro" id="IPR051834">
    <property type="entry name" value="RING_finger_E3_ligase"/>
</dbReference>
<proteinExistence type="predicted"/>
<evidence type="ECO:0000313" key="6">
    <source>
        <dbReference type="Proteomes" id="UP001549366"/>
    </source>
</evidence>
<dbReference type="InterPro" id="IPR001841">
    <property type="entry name" value="Znf_RING"/>
</dbReference>
<evidence type="ECO:0000313" key="5">
    <source>
        <dbReference type="EMBL" id="MET4757346.1"/>
    </source>
</evidence>
<accession>A0ABV2SHT5</accession>
<dbReference type="PANTHER" id="PTHR45931:SF3">
    <property type="entry name" value="RING ZINC FINGER-CONTAINING PROTEIN"/>
    <property type="match status" value="1"/>
</dbReference>
<protein>
    <recommendedName>
        <fullName evidence="4">RING-type domain-containing protein</fullName>
    </recommendedName>
</protein>
<evidence type="ECO:0000256" key="2">
    <source>
        <dbReference type="ARBA" id="ARBA00022771"/>
    </source>
</evidence>
<dbReference type="PROSITE" id="PS50089">
    <property type="entry name" value="ZF_RING_2"/>
    <property type="match status" value="1"/>
</dbReference>
<dbReference type="PANTHER" id="PTHR45931">
    <property type="entry name" value="SI:CH211-59O9.10"/>
    <property type="match status" value="1"/>
</dbReference>
<dbReference type="EMBL" id="JBEWTB010000002">
    <property type="protein sequence ID" value="MET4757346.1"/>
    <property type="molecule type" value="Genomic_DNA"/>
</dbReference>
<reference evidence="5 6" key="1">
    <citation type="submission" date="2024-06" db="EMBL/GenBank/DDBJ databases">
        <title>Genomic Encyclopedia of Type Strains, Phase V (KMG-V): Genome sequencing to study the core and pangenomes of soil and plant-associated prokaryotes.</title>
        <authorList>
            <person name="Whitman W."/>
        </authorList>
    </citation>
    <scope>NUCLEOTIDE SEQUENCE [LARGE SCALE GENOMIC DNA]</scope>
    <source>
        <strain evidence="5 6">NE40</strain>
    </source>
</reference>
<keyword evidence="6" id="KW-1185">Reference proteome</keyword>
<dbReference type="Proteomes" id="UP001549366">
    <property type="component" value="Unassembled WGS sequence"/>
</dbReference>
<feature type="domain" description="RING-type" evidence="4">
    <location>
        <begin position="57"/>
        <end position="102"/>
    </location>
</feature>
<sequence>MEATGLPPHQFDMGEPMDIDDQATGVSDSGHHSVFNGHKVCLNPNAKKVTERVNDNCAICWEPMTEGMTFTAPLTVLPCYHAFHKDCIETALKERSVCSICQASVHEVRTFSTPDELNKSLSLECSKDGCDVKNGAEANHFHCPYPLSAMTQIQPRWFVQENIFVICRWLKSFFASAGYEDCVIDSTSSDSCINVKINISKNEPAQNLYYPFEDINKAGTKEQCFNALRGDVQNDLMFLDFQKKYPAYFKPPQMPETAYLGPVIRSWDFHEGKVNFRQGLSTDLSSITGGSSEISLELLNNELKRLGLYPKASLTQF</sequence>
<evidence type="ECO:0000256" key="1">
    <source>
        <dbReference type="ARBA" id="ARBA00022723"/>
    </source>
</evidence>
<keyword evidence="2" id="KW-0863">Zinc-finger</keyword>
<dbReference type="Gene3D" id="3.30.40.10">
    <property type="entry name" value="Zinc/RING finger domain, C3HC4 (zinc finger)"/>
    <property type="match status" value="1"/>
</dbReference>
<gene>
    <name evidence="5" type="ORF">V5J35_002538</name>
</gene>
<comment type="caution">
    <text evidence="5">The sequence shown here is derived from an EMBL/GenBank/DDBJ whole genome shotgun (WGS) entry which is preliminary data.</text>
</comment>
<keyword evidence="3" id="KW-0862">Zinc</keyword>
<dbReference type="RefSeq" id="WP_354007506.1">
    <property type="nucleotide sequence ID" value="NZ_JBEWTA010000001.1"/>
</dbReference>
<evidence type="ECO:0000256" key="3">
    <source>
        <dbReference type="ARBA" id="ARBA00022833"/>
    </source>
</evidence>
<evidence type="ECO:0000259" key="4">
    <source>
        <dbReference type="PROSITE" id="PS50089"/>
    </source>
</evidence>
<dbReference type="Pfam" id="PF13639">
    <property type="entry name" value="zf-RING_2"/>
    <property type="match status" value="1"/>
</dbReference>
<dbReference type="InterPro" id="IPR013083">
    <property type="entry name" value="Znf_RING/FYVE/PHD"/>
</dbReference>
<organism evidence="5 6">
    <name type="scientific">Endozoicomonas lisbonensis</name>
    <dbReference type="NCBI Taxonomy" id="3120522"/>
    <lineage>
        <taxon>Bacteria</taxon>
        <taxon>Pseudomonadati</taxon>
        <taxon>Pseudomonadota</taxon>
        <taxon>Gammaproteobacteria</taxon>
        <taxon>Oceanospirillales</taxon>
        <taxon>Endozoicomonadaceae</taxon>
        <taxon>Endozoicomonas</taxon>
    </lineage>
</organism>
<name>A0ABV2SHT5_9GAMM</name>
<dbReference type="SUPFAM" id="SSF57850">
    <property type="entry name" value="RING/U-box"/>
    <property type="match status" value="1"/>
</dbReference>